<evidence type="ECO:0000313" key="2">
    <source>
        <dbReference type="Proteomes" id="UP000255192"/>
    </source>
</evidence>
<dbReference type="AlphaFoldDB" id="A0A378AR79"/>
<gene>
    <name evidence="1" type="ORF">NCTC204_04474</name>
</gene>
<dbReference type="EMBL" id="UGMD01000002">
    <property type="protein sequence ID" value="STV18494.1"/>
    <property type="molecule type" value="Genomic_DNA"/>
</dbReference>
<sequence length="98" mass="11025">MNYIGVQAQPPLRYFHIDHFNSDIYTAPENALGCVLEFNIARSAADGLSFHCRFDPTRIALNDVQLLLARYKNSLTDLDAWLCQHSATLTGAPTLWTL</sequence>
<accession>A0A378AR79</accession>
<protein>
    <submittedName>
        <fullName evidence="1">Non-ribosomal peptide synthetase</fullName>
    </submittedName>
</protein>
<reference evidence="1 2" key="1">
    <citation type="submission" date="2018-06" db="EMBL/GenBank/DDBJ databases">
        <authorList>
            <consortium name="Pathogen Informatics"/>
            <person name="Doyle S."/>
        </authorList>
    </citation>
    <scope>NUCLEOTIDE SEQUENCE [LARGE SCALE GENOMIC DNA]</scope>
    <source>
        <strain evidence="1 2">NCTC204</strain>
    </source>
</reference>
<evidence type="ECO:0000313" key="1">
    <source>
        <dbReference type="EMBL" id="STV18494.1"/>
    </source>
</evidence>
<name>A0A378AR79_KLEPN</name>
<organism evidence="1 2">
    <name type="scientific">Klebsiella pneumoniae</name>
    <dbReference type="NCBI Taxonomy" id="573"/>
    <lineage>
        <taxon>Bacteria</taxon>
        <taxon>Pseudomonadati</taxon>
        <taxon>Pseudomonadota</taxon>
        <taxon>Gammaproteobacteria</taxon>
        <taxon>Enterobacterales</taxon>
        <taxon>Enterobacteriaceae</taxon>
        <taxon>Klebsiella/Raoultella group</taxon>
        <taxon>Klebsiella</taxon>
        <taxon>Klebsiella pneumoniae complex</taxon>
    </lineage>
</organism>
<proteinExistence type="predicted"/>
<dbReference type="Proteomes" id="UP000255192">
    <property type="component" value="Unassembled WGS sequence"/>
</dbReference>